<feature type="transmembrane region" description="Helical" evidence="2">
    <location>
        <begin position="70"/>
        <end position="95"/>
    </location>
</feature>
<reference evidence="3 4" key="1">
    <citation type="submission" date="2014-11" db="EMBL/GenBank/DDBJ databases">
        <authorList>
            <person name="Zhu J."/>
            <person name="Qi W."/>
            <person name="Song R."/>
        </authorList>
    </citation>
    <scope>NUCLEOTIDE SEQUENCE [LARGE SCALE GENOMIC DNA]</scope>
</reference>
<evidence type="ECO:0000313" key="4">
    <source>
        <dbReference type="Proteomes" id="UP000041254"/>
    </source>
</evidence>
<name>A0A0G4ERG8_VITBC</name>
<feature type="transmembrane region" description="Helical" evidence="2">
    <location>
        <begin position="237"/>
        <end position="262"/>
    </location>
</feature>
<proteinExistence type="predicted"/>
<keyword evidence="2" id="KW-0472">Membrane</keyword>
<feature type="transmembrane region" description="Helical" evidence="2">
    <location>
        <begin position="282"/>
        <end position="300"/>
    </location>
</feature>
<keyword evidence="2" id="KW-1133">Transmembrane helix</keyword>
<protein>
    <submittedName>
        <fullName evidence="3">Uncharacterized protein</fullName>
    </submittedName>
</protein>
<sequence length="342" mass="38904">MATDAESCGHMSPTARSLPTRPDSYEDLSSGFIPVTTPSAVSASTKVFCRCTTAALACISRTRLRISKDFYRIITSALFHISLIVVVETLFYFIYVTRVETDSYMETMNNAGYIFAKDTVHDLERTKEGRWILYHSVKILTDKAARDQLIGQLRLQADVFRHTKSVLASSDGVPYWEALNMTEAQAQQILRTDDELLDDLSASDPSTVDKYVDKYLEEKRLKALEERTRRRHANAKLVFDAIWFNVGVIMTGVAWVLLVPLISPSTTKLADINWRSILRDNLVLLVLLAFFEFFFFTYFASKNKVSTNAETMDYFMESAMRYIHKLRAINGTQPPPEAHLTS</sequence>
<dbReference type="VEuPathDB" id="CryptoDB:Vbra_12998"/>
<dbReference type="PhylomeDB" id="A0A0G4ERG8"/>
<accession>A0A0G4ERG8</accession>
<dbReference type="InParanoid" id="A0A0G4ERG8"/>
<keyword evidence="4" id="KW-1185">Reference proteome</keyword>
<evidence type="ECO:0000313" key="3">
    <source>
        <dbReference type="EMBL" id="CEM00863.1"/>
    </source>
</evidence>
<gene>
    <name evidence="3" type="ORF">Vbra_12998</name>
</gene>
<dbReference type="EMBL" id="CDMY01000300">
    <property type="protein sequence ID" value="CEM00863.1"/>
    <property type="molecule type" value="Genomic_DNA"/>
</dbReference>
<organism evidence="3 4">
    <name type="scientific">Vitrella brassicaformis (strain CCMP3155)</name>
    <dbReference type="NCBI Taxonomy" id="1169540"/>
    <lineage>
        <taxon>Eukaryota</taxon>
        <taxon>Sar</taxon>
        <taxon>Alveolata</taxon>
        <taxon>Colpodellida</taxon>
        <taxon>Vitrellaceae</taxon>
        <taxon>Vitrella</taxon>
    </lineage>
</organism>
<dbReference type="Proteomes" id="UP000041254">
    <property type="component" value="Unassembled WGS sequence"/>
</dbReference>
<dbReference type="AlphaFoldDB" id="A0A0G4ERG8"/>
<feature type="region of interest" description="Disordered" evidence="1">
    <location>
        <begin position="1"/>
        <end position="23"/>
    </location>
</feature>
<keyword evidence="2" id="KW-0812">Transmembrane</keyword>
<evidence type="ECO:0000256" key="1">
    <source>
        <dbReference type="SAM" id="MobiDB-lite"/>
    </source>
</evidence>
<evidence type="ECO:0000256" key="2">
    <source>
        <dbReference type="SAM" id="Phobius"/>
    </source>
</evidence>